<dbReference type="Proteomes" id="UP000037035">
    <property type="component" value="Unassembled WGS sequence"/>
</dbReference>
<evidence type="ECO:0000256" key="1">
    <source>
        <dbReference type="SAM" id="Phobius"/>
    </source>
</evidence>
<reference evidence="2 3" key="1">
    <citation type="submission" date="2015-08" db="EMBL/GenBank/DDBJ databases">
        <title>Next Generation Sequencing and Analysis of the Genome of Puccinia sorghi L Schw, the Causal Agent of Maize Common Rust.</title>
        <authorList>
            <person name="Rochi L."/>
            <person name="Burguener G."/>
            <person name="Darino M."/>
            <person name="Turjanski A."/>
            <person name="Kreff E."/>
            <person name="Dieguez M.J."/>
            <person name="Sacco F."/>
        </authorList>
    </citation>
    <scope>NUCLEOTIDE SEQUENCE [LARGE SCALE GENOMIC DNA]</scope>
    <source>
        <strain evidence="2 3">RO10H11247</strain>
    </source>
</reference>
<evidence type="ECO:0000313" key="2">
    <source>
        <dbReference type="EMBL" id="KNZ63498.1"/>
    </source>
</evidence>
<keyword evidence="3" id="KW-1185">Reference proteome</keyword>
<protein>
    <submittedName>
        <fullName evidence="2">Uncharacterized protein</fullName>
    </submittedName>
</protein>
<keyword evidence="1" id="KW-1133">Transmembrane helix</keyword>
<dbReference type="VEuPathDB" id="FungiDB:VP01_1135g1"/>
<dbReference type="STRING" id="27349.A0A0L6VS05"/>
<keyword evidence="1" id="KW-0472">Membrane</keyword>
<evidence type="ECO:0000313" key="3">
    <source>
        <dbReference type="Proteomes" id="UP000037035"/>
    </source>
</evidence>
<name>A0A0L6VS05_9BASI</name>
<gene>
    <name evidence="2" type="ORF">VP01_1135g1</name>
</gene>
<organism evidence="2 3">
    <name type="scientific">Puccinia sorghi</name>
    <dbReference type="NCBI Taxonomy" id="27349"/>
    <lineage>
        <taxon>Eukaryota</taxon>
        <taxon>Fungi</taxon>
        <taxon>Dikarya</taxon>
        <taxon>Basidiomycota</taxon>
        <taxon>Pucciniomycotina</taxon>
        <taxon>Pucciniomycetes</taxon>
        <taxon>Pucciniales</taxon>
        <taxon>Pucciniaceae</taxon>
        <taxon>Puccinia</taxon>
    </lineage>
</organism>
<feature type="transmembrane region" description="Helical" evidence="1">
    <location>
        <begin position="92"/>
        <end position="110"/>
    </location>
</feature>
<dbReference type="EMBL" id="LAVV01001510">
    <property type="protein sequence ID" value="KNZ63498.1"/>
    <property type="molecule type" value="Genomic_DNA"/>
</dbReference>
<keyword evidence="1" id="KW-0812">Transmembrane</keyword>
<comment type="caution">
    <text evidence="2">The sequence shown here is derived from an EMBL/GenBank/DDBJ whole genome shotgun (WGS) entry which is preliminary data.</text>
</comment>
<dbReference type="AlphaFoldDB" id="A0A0L6VS05"/>
<sequence>MAPNHSSNKQICICSKCVTNTVYDSQGNTTLGMYLSAKNLAIHHSKGHKRLLKVETFQAHQLDTSSFKELEPSELSEESDVFVGFDKNQNNFHLIFIILFFSWLHIFCNVNRQNCRTAVTSLFNILDKKVKQSQSLLIQNIARMLCDPCTLQKSNHLLKLSAAVLASISTCMTQTSPLIHYSVHTHHSTMC</sequence>
<proteinExistence type="predicted"/>
<accession>A0A0L6VS05</accession>